<dbReference type="SUPFAM" id="SSF52058">
    <property type="entry name" value="L domain-like"/>
    <property type="match status" value="1"/>
</dbReference>
<keyword evidence="1" id="KW-0677">Repeat</keyword>
<dbReference type="PANTHER" id="PTHR36766:SF70">
    <property type="entry name" value="DISEASE RESISTANCE PROTEIN RGA4"/>
    <property type="match status" value="1"/>
</dbReference>
<dbReference type="SUPFAM" id="SSF52540">
    <property type="entry name" value="P-loop containing nucleoside triphosphate hydrolases"/>
    <property type="match status" value="1"/>
</dbReference>
<name>A0A6A6N180_HEVBR</name>
<dbReference type="InterPro" id="IPR055414">
    <property type="entry name" value="LRR_R13L4/SHOC2-like"/>
</dbReference>
<dbReference type="Gene3D" id="3.40.50.300">
    <property type="entry name" value="P-loop containing nucleotide triphosphate hydrolases"/>
    <property type="match status" value="1"/>
</dbReference>
<evidence type="ECO:0000256" key="2">
    <source>
        <dbReference type="ARBA" id="ARBA00022821"/>
    </source>
</evidence>
<dbReference type="InterPro" id="IPR002182">
    <property type="entry name" value="NB-ARC"/>
</dbReference>
<evidence type="ECO:0000313" key="5">
    <source>
        <dbReference type="EMBL" id="KAF2319167.1"/>
    </source>
</evidence>
<reference evidence="5 6" key="1">
    <citation type="journal article" date="2020" name="Mol. Plant">
        <title>The Chromosome-Based Rubber Tree Genome Provides New Insights into Spurge Genome Evolution and Rubber Biosynthesis.</title>
        <authorList>
            <person name="Liu J."/>
            <person name="Shi C."/>
            <person name="Shi C.C."/>
            <person name="Li W."/>
            <person name="Zhang Q.J."/>
            <person name="Zhang Y."/>
            <person name="Li K."/>
            <person name="Lu H.F."/>
            <person name="Shi C."/>
            <person name="Zhu S.T."/>
            <person name="Xiao Z.Y."/>
            <person name="Nan H."/>
            <person name="Yue Y."/>
            <person name="Zhu X.G."/>
            <person name="Wu Y."/>
            <person name="Hong X.N."/>
            <person name="Fan G.Y."/>
            <person name="Tong Y."/>
            <person name="Zhang D."/>
            <person name="Mao C.L."/>
            <person name="Liu Y.L."/>
            <person name="Hao S.J."/>
            <person name="Liu W.Q."/>
            <person name="Lv M.Q."/>
            <person name="Zhang H.B."/>
            <person name="Liu Y."/>
            <person name="Hu-Tang G.R."/>
            <person name="Wang J.P."/>
            <person name="Wang J.H."/>
            <person name="Sun Y.H."/>
            <person name="Ni S.B."/>
            <person name="Chen W.B."/>
            <person name="Zhang X.C."/>
            <person name="Jiao Y.N."/>
            <person name="Eichler E.E."/>
            <person name="Li G.H."/>
            <person name="Liu X."/>
            <person name="Gao L.Z."/>
        </authorList>
    </citation>
    <scope>NUCLEOTIDE SEQUENCE [LARGE SCALE GENOMIC DNA]</scope>
    <source>
        <strain evidence="6">cv. GT1</strain>
        <tissue evidence="5">Leaf</tissue>
    </source>
</reference>
<dbReference type="PANTHER" id="PTHR36766">
    <property type="entry name" value="PLANT BROAD-SPECTRUM MILDEW RESISTANCE PROTEIN RPW8"/>
    <property type="match status" value="1"/>
</dbReference>
<evidence type="ECO:0000313" key="6">
    <source>
        <dbReference type="Proteomes" id="UP000467840"/>
    </source>
</evidence>
<dbReference type="InterPro" id="IPR027417">
    <property type="entry name" value="P-loop_NTPase"/>
</dbReference>
<dbReference type="EMBL" id="JAAGAX010000003">
    <property type="protein sequence ID" value="KAF2319167.1"/>
    <property type="molecule type" value="Genomic_DNA"/>
</dbReference>
<evidence type="ECO:0000259" key="3">
    <source>
        <dbReference type="Pfam" id="PF00931"/>
    </source>
</evidence>
<accession>A0A6A6N180</accession>
<dbReference type="PRINTS" id="PR00364">
    <property type="entry name" value="DISEASERSIST"/>
</dbReference>
<dbReference type="AlphaFoldDB" id="A0A6A6N180"/>
<dbReference type="GO" id="GO:0006952">
    <property type="term" value="P:defense response"/>
    <property type="evidence" value="ECO:0007669"/>
    <property type="project" value="UniProtKB-KW"/>
</dbReference>
<proteinExistence type="predicted"/>
<dbReference type="Proteomes" id="UP000467840">
    <property type="component" value="Chromosome 10"/>
</dbReference>
<dbReference type="GO" id="GO:0043531">
    <property type="term" value="F:ADP binding"/>
    <property type="evidence" value="ECO:0007669"/>
    <property type="project" value="InterPro"/>
</dbReference>
<dbReference type="InterPro" id="IPR001611">
    <property type="entry name" value="Leu-rich_rpt"/>
</dbReference>
<keyword evidence="2" id="KW-0611">Plant defense</keyword>
<feature type="domain" description="NB-ARC" evidence="3">
    <location>
        <begin position="60"/>
        <end position="217"/>
    </location>
</feature>
<dbReference type="PROSITE" id="PS51450">
    <property type="entry name" value="LRR"/>
    <property type="match status" value="1"/>
</dbReference>
<comment type="caution">
    <text evidence="5">The sequence shown here is derived from an EMBL/GenBank/DDBJ whole genome shotgun (WGS) entry which is preliminary data.</text>
</comment>
<dbReference type="Gene3D" id="3.80.10.10">
    <property type="entry name" value="Ribonuclease Inhibitor"/>
    <property type="match status" value="1"/>
</dbReference>
<feature type="domain" description="Disease resistance R13L4/SHOC-2-like LRR" evidence="4">
    <location>
        <begin position="297"/>
        <end position="375"/>
    </location>
</feature>
<dbReference type="InterPro" id="IPR032675">
    <property type="entry name" value="LRR_dom_sf"/>
</dbReference>
<dbReference type="Pfam" id="PF00931">
    <property type="entry name" value="NB-ARC"/>
    <property type="match status" value="1"/>
</dbReference>
<evidence type="ECO:0000256" key="1">
    <source>
        <dbReference type="ARBA" id="ARBA00022737"/>
    </source>
</evidence>
<protein>
    <submittedName>
        <fullName evidence="5">Uncharacterized protein</fullName>
    </submittedName>
</protein>
<evidence type="ECO:0000259" key="4">
    <source>
        <dbReference type="Pfam" id="PF23598"/>
    </source>
</evidence>
<organism evidence="5 6">
    <name type="scientific">Hevea brasiliensis</name>
    <name type="common">Para rubber tree</name>
    <name type="synonym">Siphonia brasiliensis</name>
    <dbReference type="NCBI Taxonomy" id="3981"/>
    <lineage>
        <taxon>Eukaryota</taxon>
        <taxon>Viridiplantae</taxon>
        <taxon>Streptophyta</taxon>
        <taxon>Embryophyta</taxon>
        <taxon>Tracheophyta</taxon>
        <taxon>Spermatophyta</taxon>
        <taxon>Magnoliopsida</taxon>
        <taxon>eudicotyledons</taxon>
        <taxon>Gunneridae</taxon>
        <taxon>Pentapetalae</taxon>
        <taxon>rosids</taxon>
        <taxon>fabids</taxon>
        <taxon>Malpighiales</taxon>
        <taxon>Euphorbiaceae</taxon>
        <taxon>Crotonoideae</taxon>
        <taxon>Micrandreae</taxon>
        <taxon>Hevea</taxon>
    </lineage>
</organism>
<sequence length="560" mass="62585">MAHKVKNVNETLDKIKNEAVGFGLRVISVDRMPRINSELVTDSIIDHPIVGREVSVSEIVNMIACFCNQQALTVIPMVGMGGLGKTALAKLVCQEPMERKLFDVKMWVCISDDFDDQRIVEEMWQTLNANAGGITNKEATLQHLGEERVWNKEYEKWDSLKNRLLTVSRNNGKAVIVTTRSEEVASIMETSPQCRHKLKLLSDDECWSIIKEKDAQRDVYENITTFKMHDMVHDLALSISKAETMTLKNSSAGDDISHIRHLNLISYGRPTLTFPKDGAEKLRSLFSASTAFCKKWKFKSLRTLKLVVADIKELPTSIGELKHLRHLDASCNEIKVLPDSLTKLYNLQTLSIKVCKLLEKLPRKLRNLARTQGLASLRKLQIGNCDKVTSLPNGLQSLDDLTVVLCPALASVPQDLQESHSLHTVSIFNCPSLSDFSGDIFGSLSQLKSLAIDSFLFEALDSIQGLPSFQSLKIRGQNDLKSLPVKLQCLTALKIWACENLKYLPTTTAMQRLSKLQLLEISECPLLSRGCVKGTGSEWSKISHISQIIVNEVNLQGSEN</sequence>
<keyword evidence="6" id="KW-1185">Reference proteome</keyword>
<gene>
    <name evidence="5" type="ORF">GH714_013703</name>
</gene>
<dbReference type="Pfam" id="PF23598">
    <property type="entry name" value="LRR_14"/>
    <property type="match status" value="1"/>
</dbReference>